<accession>A0A5J9VWE3</accession>
<evidence type="ECO:0000256" key="1">
    <source>
        <dbReference type="ARBA" id="ARBA00001974"/>
    </source>
</evidence>
<dbReference type="PRINTS" id="PR00370">
    <property type="entry name" value="FMOXYGENASE"/>
</dbReference>
<dbReference type="InterPro" id="IPR000960">
    <property type="entry name" value="Flavin_mOase"/>
</dbReference>
<dbReference type="GO" id="GO:0004499">
    <property type="term" value="F:N,N-dimethylaniline monooxygenase activity"/>
    <property type="evidence" value="ECO:0007669"/>
    <property type="project" value="InterPro"/>
</dbReference>
<keyword evidence="4" id="KW-0274">FAD</keyword>
<evidence type="ECO:0000313" key="8">
    <source>
        <dbReference type="EMBL" id="TVU40258.1"/>
    </source>
</evidence>
<dbReference type="InterPro" id="IPR036188">
    <property type="entry name" value="FAD/NAD-bd_sf"/>
</dbReference>
<feature type="non-terminal residue" evidence="8">
    <location>
        <position position="1"/>
    </location>
</feature>
<dbReference type="AlphaFoldDB" id="A0A5J9VWE3"/>
<evidence type="ECO:0000256" key="3">
    <source>
        <dbReference type="ARBA" id="ARBA00022630"/>
    </source>
</evidence>
<keyword evidence="9" id="KW-1185">Reference proteome</keyword>
<name>A0A5J9VWE3_9POAL</name>
<gene>
    <name evidence="8" type="ORF">EJB05_13711</name>
</gene>
<proteinExistence type="inferred from homology"/>
<comment type="cofactor">
    <cofactor evidence="1">
        <name>FAD</name>
        <dbReference type="ChEBI" id="CHEBI:57692"/>
    </cofactor>
</comment>
<dbReference type="InterPro" id="IPR050346">
    <property type="entry name" value="FMO-like"/>
</dbReference>
<organism evidence="8 9">
    <name type="scientific">Eragrostis curvula</name>
    <name type="common">weeping love grass</name>
    <dbReference type="NCBI Taxonomy" id="38414"/>
    <lineage>
        <taxon>Eukaryota</taxon>
        <taxon>Viridiplantae</taxon>
        <taxon>Streptophyta</taxon>
        <taxon>Embryophyta</taxon>
        <taxon>Tracheophyta</taxon>
        <taxon>Spermatophyta</taxon>
        <taxon>Magnoliopsida</taxon>
        <taxon>Liliopsida</taxon>
        <taxon>Poales</taxon>
        <taxon>Poaceae</taxon>
        <taxon>PACMAD clade</taxon>
        <taxon>Chloridoideae</taxon>
        <taxon>Eragrostideae</taxon>
        <taxon>Eragrostidinae</taxon>
        <taxon>Eragrostis</taxon>
    </lineage>
</organism>
<dbReference type="InterPro" id="IPR020946">
    <property type="entry name" value="Flavin_mOase-like"/>
</dbReference>
<dbReference type="SUPFAM" id="SSF51905">
    <property type="entry name" value="FAD/NAD(P)-binding domain"/>
    <property type="match status" value="2"/>
</dbReference>
<keyword evidence="5" id="KW-0521">NADP</keyword>
<dbReference type="FunFam" id="3.50.50.60:FF:000147">
    <property type="entry name" value="Flavin-containing monooxygenase"/>
    <property type="match status" value="1"/>
</dbReference>
<dbReference type="GO" id="GO:0050661">
    <property type="term" value="F:NADP binding"/>
    <property type="evidence" value="ECO:0007669"/>
    <property type="project" value="InterPro"/>
</dbReference>
<evidence type="ECO:0000256" key="7">
    <source>
        <dbReference type="ARBA" id="ARBA00058243"/>
    </source>
</evidence>
<evidence type="ECO:0000256" key="6">
    <source>
        <dbReference type="ARBA" id="ARBA00023002"/>
    </source>
</evidence>
<keyword evidence="6" id="KW-0560">Oxidoreductase</keyword>
<evidence type="ECO:0000256" key="2">
    <source>
        <dbReference type="ARBA" id="ARBA00009183"/>
    </source>
</evidence>
<comment type="similarity">
    <text evidence="2">Belongs to the FMO family.</text>
</comment>
<dbReference type="Gramene" id="TVU40258">
    <property type="protein sequence ID" value="TVU40258"/>
    <property type="gene ID" value="EJB05_13711"/>
</dbReference>
<reference evidence="8 9" key="1">
    <citation type="journal article" date="2019" name="Sci. Rep.">
        <title>A high-quality genome of Eragrostis curvula grass provides insights into Poaceae evolution and supports new strategies to enhance forage quality.</title>
        <authorList>
            <person name="Carballo J."/>
            <person name="Santos B.A.C.M."/>
            <person name="Zappacosta D."/>
            <person name="Garbus I."/>
            <person name="Selva J.P."/>
            <person name="Gallo C.A."/>
            <person name="Diaz A."/>
            <person name="Albertini E."/>
            <person name="Caccamo M."/>
            <person name="Echenique V."/>
        </authorList>
    </citation>
    <scope>NUCLEOTIDE SEQUENCE [LARGE SCALE GENOMIC DNA]</scope>
    <source>
        <strain evidence="9">cv. Victoria</strain>
        <tissue evidence="8">Leaf</tissue>
    </source>
</reference>
<comment type="caution">
    <text evidence="8">The sequence shown here is derived from an EMBL/GenBank/DDBJ whole genome shotgun (WGS) entry which is preliminary data.</text>
</comment>
<protein>
    <recommendedName>
        <fullName evidence="10">Flavin-containing monooxygenase</fullName>
    </recommendedName>
</protein>
<sequence>MWAPATPPAAHETETRRGSWAGHARARCSLTTCVCRSSAIEMAPKKVCVVGAGVSGLVSARELRREGHDVTVMEQSGGVGGQWLYDPRADAGDPLGLAGVHSAIYASLRLILPRMAMSFSDLPFYPRDGGDARRYPGHGEFLRYVRDYCDKFGLMDAVRLNTKALRVAPTGDGESRWLVRSCTQRGEDDGAGEAVVNEEVFDAVVVAVGPYAQPRLPNINGMEKWKRRQLHSHSYRVPDSFRDEVVVIVGCKESGKDIALDLSNVAKEVRISVKSVDDVFAAVPKAVSRHGNLHLHGQIDSLCEDGTVVFADGTRVVADAVIYCTGYTYSFAFLDTGGAVTVDDNRVGPLHEHTFPPALAPSLSFVGVPRKVIVPRFYEVQARWVAQVLSGRRTLPPVEEMLRSVEEYNRAREMAGVPKSHTHVIFDLEYCDEFGEKHCGFPRLPEWKKELVWSSIHNMRDDHEMFRDNYHDSELVREGLRSQGWLAGPEDNVQDRIKV</sequence>
<evidence type="ECO:0008006" key="10">
    <source>
        <dbReference type="Google" id="ProtNLM"/>
    </source>
</evidence>
<dbReference type="Gene3D" id="3.50.50.60">
    <property type="entry name" value="FAD/NAD(P)-binding domain"/>
    <property type="match status" value="2"/>
</dbReference>
<keyword evidence="3" id="KW-0285">Flavoprotein</keyword>
<dbReference type="OrthoDB" id="66881at2759"/>
<evidence type="ECO:0000313" key="9">
    <source>
        <dbReference type="Proteomes" id="UP000324897"/>
    </source>
</evidence>
<evidence type="ECO:0000256" key="5">
    <source>
        <dbReference type="ARBA" id="ARBA00022857"/>
    </source>
</evidence>
<dbReference type="EMBL" id="RWGY01000007">
    <property type="protein sequence ID" value="TVU40258.1"/>
    <property type="molecule type" value="Genomic_DNA"/>
</dbReference>
<dbReference type="Pfam" id="PF00743">
    <property type="entry name" value="FMO-like"/>
    <property type="match status" value="2"/>
</dbReference>
<dbReference type="GO" id="GO:0050660">
    <property type="term" value="F:flavin adenine dinucleotide binding"/>
    <property type="evidence" value="ECO:0007669"/>
    <property type="project" value="InterPro"/>
</dbReference>
<dbReference type="PANTHER" id="PTHR23023">
    <property type="entry name" value="DIMETHYLANILINE MONOOXYGENASE"/>
    <property type="match status" value="1"/>
</dbReference>
<evidence type="ECO:0000256" key="4">
    <source>
        <dbReference type="ARBA" id="ARBA00022827"/>
    </source>
</evidence>
<comment type="function">
    <text evidence="7">Catalyzes the conversion of methylthioalkyl glucosinolates of any chain length into methylsulfinylalkyl glucosinolates.</text>
</comment>
<dbReference type="Proteomes" id="UP000324897">
    <property type="component" value="Chromosome 4"/>
</dbReference>